<dbReference type="Pfam" id="PF00563">
    <property type="entry name" value="EAL"/>
    <property type="match status" value="1"/>
</dbReference>
<dbReference type="Pfam" id="PF00990">
    <property type="entry name" value="GGDEF"/>
    <property type="match status" value="1"/>
</dbReference>
<dbReference type="Gene3D" id="3.20.20.450">
    <property type="entry name" value="EAL domain"/>
    <property type="match status" value="1"/>
</dbReference>
<dbReference type="PANTHER" id="PTHR33121">
    <property type="entry name" value="CYCLIC DI-GMP PHOSPHODIESTERASE PDEF"/>
    <property type="match status" value="1"/>
</dbReference>
<sequence length="776" mass="85548">MFDSLRSRLVVSLLSLLTILALASGLATLNTMKKDSEQQAQQVLKVATNVFLQALDTRASQLTSSVSILASDFGFRRAVATAEQETILSVLENHGSRVNADLVLLLSPAGDLLASTSAELNNDDVKPVFLQSKGKQSGTVNDILVLAGHSYQFVLVPVKAPQTIAWVGMGFTLNQQLAQQIKGITDLDISFTTNSDRGNQTLHSTLDLHTQQSLLPLLPSLIETRQQPFSTNDDQFLSLALPLDKQHLLWAVLHYPSSRWQESYQEIRQQLLAIFGLSLTLALILAFVIARSITQPLRLLSNFASQIGQGHTTAALPAAKGEIGLLGHTLQKMQQDIRSREAELLYQAEHDSLTGLKNRGAAERKLADLLPSTDVGLLLLNIKNFRHINDALGFANGDSLLQQMAQRLQQLSPPPVLAARLGGDEFLLLYNQHFSAAQLEQLKQQLHSGYLLADSALSLKVSIGAYNISPGSVHANDAIRRLDIALNHAKDQPGLVAFYQQGQDESHQRELTILRDLPAALQQNQLFVVYQPKVDLQQQSCCSAEALIRWVHPELGFVPPDEFIQLAEHAGTIALVTEWMLSTVIAQLSVWYRQNKTIKVAVNLSAHDLTNPQLPDDIAALLKLHHLPASVLALEVTEGAVMQDPKQVIQILTRLRNMGIELAIDDFGTGQSSLAYLKQLPVHEVKIDRAFIKDIEHNQDDALIVSATTQLAHSLGLKVTAEGLENLAGLAKLQQYQCDTVQGYFFSKPLTSELFSEWLQQFSEKSPEWFEQESTS</sequence>
<dbReference type="PROSITE" id="PS50883">
    <property type="entry name" value="EAL"/>
    <property type="match status" value="1"/>
</dbReference>
<keyword evidence="6" id="KW-1185">Reference proteome</keyword>
<dbReference type="PROSITE" id="PS50885">
    <property type="entry name" value="HAMP"/>
    <property type="match status" value="1"/>
</dbReference>
<dbReference type="CDD" id="cd01948">
    <property type="entry name" value="EAL"/>
    <property type="match status" value="1"/>
</dbReference>
<evidence type="ECO:0000256" key="1">
    <source>
        <dbReference type="SAM" id="Phobius"/>
    </source>
</evidence>
<protein>
    <submittedName>
        <fullName evidence="5">Sensor domain-containing phosphodiesterase</fullName>
    </submittedName>
</protein>
<feature type="domain" description="HAMP" evidence="3">
    <location>
        <begin position="291"/>
        <end position="342"/>
    </location>
</feature>
<dbReference type="SUPFAM" id="SSF55073">
    <property type="entry name" value="Nucleotide cyclase"/>
    <property type="match status" value="1"/>
</dbReference>
<evidence type="ECO:0000313" key="5">
    <source>
        <dbReference type="EMBL" id="RRJ21234.1"/>
    </source>
</evidence>
<proteinExistence type="predicted"/>
<dbReference type="GO" id="GO:0071111">
    <property type="term" value="F:cyclic-guanylate-specific phosphodiesterase activity"/>
    <property type="evidence" value="ECO:0007669"/>
    <property type="project" value="InterPro"/>
</dbReference>
<dbReference type="PANTHER" id="PTHR33121:SF71">
    <property type="entry name" value="OXYGEN SENSOR PROTEIN DOSP"/>
    <property type="match status" value="1"/>
</dbReference>
<dbReference type="InterPro" id="IPR003660">
    <property type="entry name" value="HAMP_dom"/>
</dbReference>
<dbReference type="Gene3D" id="3.30.70.270">
    <property type="match status" value="1"/>
</dbReference>
<feature type="domain" description="GGDEF" evidence="4">
    <location>
        <begin position="373"/>
        <end position="501"/>
    </location>
</feature>
<keyword evidence="1" id="KW-0472">Membrane</keyword>
<evidence type="ECO:0000259" key="4">
    <source>
        <dbReference type="PROSITE" id="PS50887"/>
    </source>
</evidence>
<gene>
    <name evidence="5" type="ORF">EIK76_10145</name>
</gene>
<dbReference type="CDD" id="cd06225">
    <property type="entry name" value="HAMP"/>
    <property type="match status" value="1"/>
</dbReference>
<dbReference type="SMART" id="SM00052">
    <property type="entry name" value="EAL"/>
    <property type="match status" value="1"/>
</dbReference>
<dbReference type="InterPro" id="IPR043128">
    <property type="entry name" value="Rev_trsase/Diguanyl_cyclase"/>
</dbReference>
<evidence type="ECO:0000313" key="6">
    <source>
        <dbReference type="Proteomes" id="UP000276260"/>
    </source>
</evidence>
<dbReference type="SMART" id="SM00304">
    <property type="entry name" value="HAMP"/>
    <property type="match status" value="1"/>
</dbReference>
<dbReference type="GO" id="GO:0016020">
    <property type="term" value="C:membrane"/>
    <property type="evidence" value="ECO:0007669"/>
    <property type="project" value="InterPro"/>
</dbReference>
<evidence type="ECO:0000259" key="2">
    <source>
        <dbReference type="PROSITE" id="PS50883"/>
    </source>
</evidence>
<dbReference type="OrthoDB" id="8553030at2"/>
<dbReference type="CDD" id="cd01949">
    <property type="entry name" value="GGDEF"/>
    <property type="match status" value="1"/>
</dbReference>
<dbReference type="AlphaFoldDB" id="A0A3P3QJ82"/>
<dbReference type="SUPFAM" id="SSF141868">
    <property type="entry name" value="EAL domain-like"/>
    <property type="match status" value="1"/>
</dbReference>
<dbReference type="Gene3D" id="6.10.340.10">
    <property type="match status" value="1"/>
</dbReference>
<dbReference type="SUPFAM" id="SSF158472">
    <property type="entry name" value="HAMP domain-like"/>
    <property type="match status" value="1"/>
</dbReference>
<reference evidence="5 6" key="1">
    <citation type="submission" date="2018-11" db="EMBL/GenBank/DDBJ databases">
        <title>Draft genome analysis of Rheinheimera mesophila isolated from an industrial waste site.</title>
        <authorList>
            <person name="Yu Q."/>
            <person name="Qi Y."/>
            <person name="Zhang H."/>
            <person name="Lu Y."/>
            <person name="Pu J."/>
        </authorList>
    </citation>
    <scope>NUCLEOTIDE SEQUENCE [LARGE SCALE GENOMIC DNA]</scope>
    <source>
        <strain evidence="5 6">IITR13</strain>
    </source>
</reference>
<name>A0A3P3QJ82_9GAMM</name>
<dbReference type="Proteomes" id="UP000276260">
    <property type="component" value="Unassembled WGS sequence"/>
</dbReference>
<dbReference type="InterPro" id="IPR035919">
    <property type="entry name" value="EAL_sf"/>
</dbReference>
<dbReference type="GO" id="GO:0007165">
    <property type="term" value="P:signal transduction"/>
    <property type="evidence" value="ECO:0007669"/>
    <property type="project" value="InterPro"/>
</dbReference>
<keyword evidence="1" id="KW-1133">Transmembrane helix</keyword>
<dbReference type="InterPro" id="IPR000160">
    <property type="entry name" value="GGDEF_dom"/>
</dbReference>
<dbReference type="EMBL" id="RRCF01000002">
    <property type="protein sequence ID" value="RRJ21234.1"/>
    <property type="molecule type" value="Genomic_DNA"/>
</dbReference>
<dbReference type="InterPro" id="IPR001633">
    <property type="entry name" value="EAL_dom"/>
</dbReference>
<dbReference type="InterPro" id="IPR029787">
    <property type="entry name" value="Nucleotide_cyclase"/>
</dbReference>
<dbReference type="InterPro" id="IPR029150">
    <property type="entry name" value="dCache_3"/>
</dbReference>
<evidence type="ECO:0000259" key="3">
    <source>
        <dbReference type="PROSITE" id="PS50885"/>
    </source>
</evidence>
<dbReference type="Pfam" id="PF14827">
    <property type="entry name" value="dCache_3"/>
    <property type="match status" value="1"/>
</dbReference>
<dbReference type="InterPro" id="IPR050706">
    <property type="entry name" value="Cyclic-di-GMP_PDE-like"/>
</dbReference>
<keyword evidence="1" id="KW-0812">Transmembrane</keyword>
<feature type="domain" description="EAL" evidence="2">
    <location>
        <begin position="510"/>
        <end position="763"/>
    </location>
</feature>
<dbReference type="PROSITE" id="PS50887">
    <property type="entry name" value="GGDEF"/>
    <property type="match status" value="1"/>
</dbReference>
<dbReference type="SMART" id="SM00267">
    <property type="entry name" value="GGDEF"/>
    <property type="match status" value="1"/>
</dbReference>
<dbReference type="Pfam" id="PF00672">
    <property type="entry name" value="HAMP"/>
    <property type="match status" value="1"/>
</dbReference>
<dbReference type="RefSeq" id="WP_046520232.1">
    <property type="nucleotide sequence ID" value="NZ_LAVS01000027.1"/>
</dbReference>
<dbReference type="NCBIfam" id="TIGR00254">
    <property type="entry name" value="GGDEF"/>
    <property type="match status" value="1"/>
</dbReference>
<feature type="transmembrane region" description="Helical" evidence="1">
    <location>
        <begin position="271"/>
        <end position="290"/>
    </location>
</feature>
<accession>A0A3P3QJ82</accession>
<comment type="caution">
    <text evidence="5">The sequence shown here is derived from an EMBL/GenBank/DDBJ whole genome shotgun (WGS) entry which is preliminary data.</text>
</comment>
<organism evidence="5 6">
    <name type="scientific">Rheinheimera mesophila</name>
    <dbReference type="NCBI Taxonomy" id="1547515"/>
    <lineage>
        <taxon>Bacteria</taxon>
        <taxon>Pseudomonadati</taxon>
        <taxon>Pseudomonadota</taxon>
        <taxon>Gammaproteobacteria</taxon>
        <taxon>Chromatiales</taxon>
        <taxon>Chromatiaceae</taxon>
        <taxon>Rheinheimera</taxon>
    </lineage>
</organism>